<name>A0ACC0WV63_9STRA</name>
<protein>
    <submittedName>
        <fullName evidence="1">Uncharacterized protein</fullName>
    </submittedName>
</protein>
<evidence type="ECO:0000313" key="2">
    <source>
        <dbReference type="Proteomes" id="UP001163321"/>
    </source>
</evidence>
<dbReference type="Proteomes" id="UP001163321">
    <property type="component" value="Chromosome 1"/>
</dbReference>
<accession>A0ACC0WV63</accession>
<comment type="caution">
    <text evidence="1">The sequence shown here is derived from an EMBL/GenBank/DDBJ whole genome shotgun (WGS) entry which is preliminary data.</text>
</comment>
<organism evidence="1 2">
    <name type="scientific">Peronosclerospora sorghi</name>
    <dbReference type="NCBI Taxonomy" id="230839"/>
    <lineage>
        <taxon>Eukaryota</taxon>
        <taxon>Sar</taxon>
        <taxon>Stramenopiles</taxon>
        <taxon>Oomycota</taxon>
        <taxon>Peronosporomycetes</taxon>
        <taxon>Peronosporales</taxon>
        <taxon>Peronosporaceae</taxon>
        <taxon>Peronosclerospora</taxon>
    </lineage>
</organism>
<keyword evidence="2" id="KW-1185">Reference proteome</keyword>
<proteinExistence type="predicted"/>
<evidence type="ECO:0000313" key="1">
    <source>
        <dbReference type="EMBL" id="KAI9922672.1"/>
    </source>
</evidence>
<gene>
    <name evidence="1" type="ORF">PsorP6_001838</name>
</gene>
<sequence length="361" mass="41460">MVQYFTYKQAEEEEVTDKVYFDHISEGDNKQDRESVGLKAHSMVPNRIVDTVEHNRERISGLAKQVEAMERQLKQTTDEEGEDEVETAWLTKEGCEDQEDDGAEGQSDDNDDKMEEMSTENLDPQASTGRVTGIQITKQFQIRRRQRWWRNKPRTLPEQHTTLVEALQLHSTGEIVVTDRRDDIQRNQRGLSDIDEGFQIPFDFPSKLVVRPRRGEMYGHKYICAFREEISEIFFLGQQENSAKKGPGPSEQQPQHLFVHPQLQHPHPQAQQNSIWYSERRPAAGSSLPRARGRGRKSTMLIEHMQLLVDLLASSPEIMPRAALEVFKYKFVSSDVSDQQVKNKVSALKAALKNHPSGHNT</sequence>
<reference evidence="1 2" key="1">
    <citation type="journal article" date="2022" name="bioRxiv">
        <title>The genome of the oomycete Peronosclerospora sorghi, a cosmopolitan pathogen of maize and sorghum, is inflated with dispersed pseudogenes.</title>
        <authorList>
            <person name="Fletcher K."/>
            <person name="Martin F."/>
            <person name="Isakeit T."/>
            <person name="Cavanaugh K."/>
            <person name="Magill C."/>
            <person name="Michelmore R."/>
        </authorList>
    </citation>
    <scope>NUCLEOTIDE SEQUENCE [LARGE SCALE GENOMIC DNA]</scope>
    <source>
        <strain evidence="1">P6</strain>
    </source>
</reference>
<dbReference type="EMBL" id="CM047580">
    <property type="protein sequence ID" value="KAI9922672.1"/>
    <property type="molecule type" value="Genomic_DNA"/>
</dbReference>